<feature type="compositionally biased region" description="Polar residues" evidence="1">
    <location>
        <begin position="1"/>
        <end position="14"/>
    </location>
</feature>
<organism evidence="2">
    <name type="scientific">Arundo donax</name>
    <name type="common">Giant reed</name>
    <name type="synonym">Donax arundinaceus</name>
    <dbReference type="NCBI Taxonomy" id="35708"/>
    <lineage>
        <taxon>Eukaryota</taxon>
        <taxon>Viridiplantae</taxon>
        <taxon>Streptophyta</taxon>
        <taxon>Embryophyta</taxon>
        <taxon>Tracheophyta</taxon>
        <taxon>Spermatophyta</taxon>
        <taxon>Magnoliopsida</taxon>
        <taxon>Liliopsida</taxon>
        <taxon>Poales</taxon>
        <taxon>Poaceae</taxon>
        <taxon>PACMAD clade</taxon>
        <taxon>Arundinoideae</taxon>
        <taxon>Arundineae</taxon>
        <taxon>Arundo</taxon>
    </lineage>
</organism>
<proteinExistence type="predicted"/>
<evidence type="ECO:0000313" key="2">
    <source>
        <dbReference type="EMBL" id="JAD43929.1"/>
    </source>
</evidence>
<evidence type="ECO:0000256" key="1">
    <source>
        <dbReference type="SAM" id="MobiDB-lite"/>
    </source>
</evidence>
<dbReference type="EMBL" id="GBRH01253966">
    <property type="protein sequence ID" value="JAD43929.1"/>
    <property type="molecule type" value="Transcribed_RNA"/>
</dbReference>
<reference evidence="2" key="2">
    <citation type="journal article" date="2015" name="Data Brief">
        <title>Shoot transcriptome of the giant reed, Arundo donax.</title>
        <authorList>
            <person name="Barrero R.A."/>
            <person name="Guerrero F.D."/>
            <person name="Moolhuijzen P."/>
            <person name="Goolsby J.A."/>
            <person name="Tidwell J."/>
            <person name="Bellgard S.E."/>
            <person name="Bellgard M.I."/>
        </authorList>
    </citation>
    <scope>NUCLEOTIDE SEQUENCE</scope>
    <source>
        <tissue evidence="2">Shoot tissue taken approximately 20 cm above the soil surface</tissue>
    </source>
</reference>
<sequence length="36" mass="3851">MLLGDGTSSQATPQKVTTPSKAKKTPPKKITPKKKK</sequence>
<feature type="region of interest" description="Disordered" evidence="1">
    <location>
        <begin position="1"/>
        <end position="36"/>
    </location>
</feature>
<dbReference type="AlphaFoldDB" id="A0A0A8ZX36"/>
<feature type="compositionally biased region" description="Basic residues" evidence="1">
    <location>
        <begin position="21"/>
        <end position="36"/>
    </location>
</feature>
<accession>A0A0A8ZX36</accession>
<protein>
    <submittedName>
        <fullName evidence="2">Uncharacterized protein</fullName>
    </submittedName>
</protein>
<reference evidence="2" key="1">
    <citation type="submission" date="2014-09" db="EMBL/GenBank/DDBJ databases">
        <authorList>
            <person name="Magalhaes I.L.F."/>
            <person name="Oliveira U."/>
            <person name="Santos F.R."/>
            <person name="Vidigal T.H.D.A."/>
            <person name="Brescovit A.D."/>
            <person name="Santos A.J."/>
        </authorList>
    </citation>
    <scope>NUCLEOTIDE SEQUENCE</scope>
    <source>
        <tissue evidence="2">Shoot tissue taken approximately 20 cm above the soil surface</tissue>
    </source>
</reference>
<name>A0A0A8ZX36_ARUDO</name>